<dbReference type="EMBL" id="FN554974">
    <property type="protein sequence ID" value="CBH17219.1"/>
    <property type="molecule type" value="Genomic_DNA"/>
</dbReference>
<sequence length="195" mass="22266">MLSEISKHSPTHCLFFCFVLFIERVPPYGLYSFCCCVSWRRIHLWSSHPLSTPSTFPSTVVAAEAMFVSVSATTGFPSSLLTFRYFYRFPLSAYVLVILCIRTASLLFLASHRLGESKRMGRRLRQCGPQCVSGCGCCRLLREAHETQLEAQRVVLEKRHPLDVPKMGEGARQLMTDEQFNVSNPAVRLRMRFLH</sequence>
<organism evidence="2 3">
    <name type="scientific">Trypanosoma brucei gambiense (strain MHOM/CI/86/DAL972)</name>
    <dbReference type="NCBI Taxonomy" id="679716"/>
    <lineage>
        <taxon>Eukaryota</taxon>
        <taxon>Discoba</taxon>
        <taxon>Euglenozoa</taxon>
        <taxon>Kinetoplastea</taxon>
        <taxon>Metakinetoplastina</taxon>
        <taxon>Trypanosomatida</taxon>
        <taxon>Trypanosomatidae</taxon>
        <taxon>Trypanosoma</taxon>
    </lineage>
</organism>
<accession>D0A6B8</accession>
<evidence type="ECO:0000313" key="2">
    <source>
        <dbReference type="EMBL" id="CBH17219.1"/>
    </source>
</evidence>
<evidence type="ECO:0000256" key="1">
    <source>
        <dbReference type="SAM" id="Phobius"/>
    </source>
</evidence>
<proteinExistence type="predicted"/>
<keyword evidence="1" id="KW-1133">Transmembrane helix</keyword>
<feature type="transmembrane region" description="Helical" evidence="1">
    <location>
        <begin position="91"/>
        <end position="110"/>
    </location>
</feature>
<dbReference type="KEGG" id="tbg:TbgDal_XI3360"/>
<keyword evidence="1" id="KW-0472">Membrane</keyword>
<gene>
    <name evidence="2" type="ORF">TbgDal_XI3360</name>
</gene>
<keyword evidence="1" id="KW-0812">Transmembrane</keyword>
<dbReference type="RefSeq" id="XP_011779483.1">
    <property type="nucleotide sequence ID" value="XM_011781181.1"/>
</dbReference>
<protein>
    <submittedName>
        <fullName evidence="2">T. brucei spp.-specific protein</fullName>
    </submittedName>
</protein>
<dbReference type="OrthoDB" id="10481080at2759"/>
<dbReference type="Proteomes" id="UP000002316">
    <property type="component" value="Chromosome 11"/>
</dbReference>
<dbReference type="VEuPathDB" id="TriTrypDB:Tbg972.11.3360"/>
<dbReference type="AlphaFoldDB" id="D0A6B8"/>
<evidence type="ECO:0000313" key="3">
    <source>
        <dbReference type="Proteomes" id="UP000002316"/>
    </source>
</evidence>
<name>D0A6B8_TRYB9</name>
<reference evidence="3" key="1">
    <citation type="journal article" date="2010" name="PLoS Negl. Trop. Dis.">
        <title>The genome sequence of Trypanosoma brucei gambiense, causative agent of chronic human african trypanosomiasis.</title>
        <authorList>
            <person name="Jackson A.P."/>
            <person name="Sanders M."/>
            <person name="Berry A."/>
            <person name="McQuillan J."/>
            <person name="Aslett M.A."/>
            <person name="Quail M.A."/>
            <person name="Chukualim B."/>
            <person name="Capewell P."/>
            <person name="MacLeod A."/>
            <person name="Melville S.E."/>
            <person name="Gibson W."/>
            <person name="Barry J.D."/>
            <person name="Berriman M."/>
            <person name="Hertz-Fowler C."/>
        </authorList>
    </citation>
    <scope>NUCLEOTIDE SEQUENCE [LARGE SCALE GENOMIC DNA]</scope>
    <source>
        <strain evidence="3">MHOM/CI/86/DAL972</strain>
    </source>
</reference>
<dbReference type="GeneID" id="23867316"/>